<name>A0A0K6HQ29_9BURK</name>
<dbReference type="Proteomes" id="UP000183649">
    <property type="component" value="Unassembled WGS sequence"/>
</dbReference>
<dbReference type="RefSeq" id="WP_055449445.1">
    <property type="nucleotide sequence ID" value="NZ_CYHF01000001.1"/>
</dbReference>
<dbReference type="PANTHER" id="PTHR35893:SF3">
    <property type="entry name" value="INNER MEMBRANE PROTEIN"/>
    <property type="match status" value="1"/>
</dbReference>
<keyword evidence="3" id="KW-1185">Reference proteome</keyword>
<protein>
    <submittedName>
        <fullName evidence="2">Membrane-anchored ribosome-binding protein, inhibits growth in stationary phase, ElaB/YqjD/DUF883 family</fullName>
    </submittedName>
</protein>
<proteinExistence type="predicted"/>
<dbReference type="STRING" id="339866.GCA_001418255_00032"/>
<evidence type="ECO:0000313" key="2">
    <source>
        <dbReference type="EMBL" id="CUA92908.1"/>
    </source>
</evidence>
<accession>A0A0K6HQ29</accession>
<dbReference type="AlphaFoldDB" id="A0A0K6HQ29"/>
<dbReference type="PANTHER" id="PTHR35893">
    <property type="entry name" value="INNER MEMBRANE PROTEIN-RELATED"/>
    <property type="match status" value="1"/>
</dbReference>
<reference evidence="3" key="1">
    <citation type="submission" date="2015-08" db="EMBL/GenBank/DDBJ databases">
        <authorList>
            <person name="Varghese N."/>
        </authorList>
    </citation>
    <scope>NUCLEOTIDE SEQUENCE [LARGE SCALE GENOMIC DNA]</scope>
    <source>
        <strain evidence="3">DSM 18181</strain>
    </source>
</reference>
<gene>
    <name evidence="2" type="ORF">Ga0061069_10133</name>
</gene>
<dbReference type="EMBL" id="CYHF01000001">
    <property type="protein sequence ID" value="CUA92908.1"/>
    <property type="molecule type" value="Genomic_DNA"/>
</dbReference>
<dbReference type="GO" id="GO:0043022">
    <property type="term" value="F:ribosome binding"/>
    <property type="evidence" value="ECO:0007669"/>
    <property type="project" value="InterPro"/>
</dbReference>
<dbReference type="OrthoDB" id="9181874at2"/>
<dbReference type="InterPro" id="IPR043605">
    <property type="entry name" value="DUF883_C"/>
</dbReference>
<evidence type="ECO:0000313" key="3">
    <source>
        <dbReference type="Proteomes" id="UP000183649"/>
    </source>
</evidence>
<evidence type="ECO:0000259" key="1">
    <source>
        <dbReference type="Pfam" id="PF19029"/>
    </source>
</evidence>
<organism evidence="2 3">
    <name type="scientific">Thiomonas bhubaneswarensis</name>
    <dbReference type="NCBI Taxonomy" id="339866"/>
    <lineage>
        <taxon>Bacteria</taxon>
        <taxon>Pseudomonadati</taxon>
        <taxon>Pseudomonadota</taxon>
        <taxon>Betaproteobacteria</taxon>
        <taxon>Burkholderiales</taxon>
        <taxon>Thiomonas</taxon>
    </lineage>
</organism>
<sequence length="100" mass="10717">MTKSAKEIKSDVALVIDHAEDLLKQAAATTGEQAAELQRRGMNLLRQAAEKAQDLQDAVVERSKAAAQATDDYVHDHPWKAIGMAAAIGLAVGLLINRGR</sequence>
<dbReference type="Pfam" id="PF19029">
    <property type="entry name" value="DUF883_C"/>
    <property type="match status" value="1"/>
</dbReference>
<feature type="domain" description="DUF883" evidence="1">
    <location>
        <begin position="70"/>
        <end position="98"/>
    </location>
</feature>
<dbReference type="InterPro" id="IPR010279">
    <property type="entry name" value="YqjD/ElaB"/>
</dbReference>